<evidence type="ECO:0000313" key="3">
    <source>
        <dbReference type="Proteomes" id="UP000292082"/>
    </source>
</evidence>
<evidence type="ECO:0000256" key="1">
    <source>
        <dbReference type="SAM" id="MobiDB-lite"/>
    </source>
</evidence>
<gene>
    <name evidence="2" type="ORF">BD310DRAFT_440458</name>
</gene>
<evidence type="ECO:0000313" key="2">
    <source>
        <dbReference type="EMBL" id="TBU58933.1"/>
    </source>
</evidence>
<proteinExistence type="predicted"/>
<protein>
    <submittedName>
        <fullName evidence="2">Uncharacterized protein</fullName>
    </submittedName>
</protein>
<feature type="non-terminal residue" evidence="2">
    <location>
        <position position="1"/>
    </location>
</feature>
<dbReference type="Proteomes" id="UP000292082">
    <property type="component" value="Unassembled WGS sequence"/>
</dbReference>
<sequence length="96" mass="10888">NRQVHKLRQLAADAALRASVSSSVGPSPKRRASSDDPRLNGFVLVSCAYRIRRSCIVQSRHPRNVCVVRPRMIASLTCMRTTPRRLPHQAYLPRRI</sequence>
<dbReference type="EMBL" id="ML145119">
    <property type="protein sequence ID" value="TBU58933.1"/>
    <property type="molecule type" value="Genomic_DNA"/>
</dbReference>
<keyword evidence="3" id="KW-1185">Reference proteome</keyword>
<reference evidence="2 3" key="1">
    <citation type="submission" date="2019-01" db="EMBL/GenBank/DDBJ databases">
        <title>Draft genome sequences of three monokaryotic isolates of the white-rot basidiomycete fungus Dichomitus squalens.</title>
        <authorList>
            <consortium name="DOE Joint Genome Institute"/>
            <person name="Lopez S.C."/>
            <person name="Andreopoulos B."/>
            <person name="Pangilinan J."/>
            <person name="Lipzen A."/>
            <person name="Riley R."/>
            <person name="Ahrendt S."/>
            <person name="Ng V."/>
            <person name="Barry K."/>
            <person name="Daum C."/>
            <person name="Grigoriev I.V."/>
            <person name="Hilden K.S."/>
            <person name="Makela M.R."/>
            <person name="de Vries R.P."/>
        </authorList>
    </citation>
    <scope>NUCLEOTIDE SEQUENCE [LARGE SCALE GENOMIC DNA]</scope>
    <source>
        <strain evidence="2 3">CBS 464.89</strain>
    </source>
</reference>
<dbReference type="AlphaFoldDB" id="A0A4Q9PWB7"/>
<organism evidence="2 3">
    <name type="scientific">Dichomitus squalens</name>
    <dbReference type="NCBI Taxonomy" id="114155"/>
    <lineage>
        <taxon>Eukaryota</taxon>
        <taxon>Fungi</taxon>
        <taxon>Dikarya</taxon>
        <taxon>Basidiomycota</taxon>
        <taxon>Agaricomycotina</taxon>
        <taxon>Agaricomycetes</taxon>
        <taxon>Polyporales</taxon>
        <taxon>Polyporaceae</taxon>
        <taxon>Dichomitus</taxon>
    </lineage>
</organism>
<accession>A0A4Q9PWB7</accession>
<name>A0A4Q9PWB7_9APHY</name>
<feature type="region of interest" description="Disordered" evidence="1">
    <location>
        <begin position="17"/>
        <end position="37"/>
    </location>
</feature>